<dbReference type="EMBL" id="WTPW01001503">
    <property type="protein sequence ID" value="KAF0432007.1"/>
    <property type="molecule type" value="Genomic_DNA"/>
</dbReference>
<evidence type="ECO:0000256" key="1">
    <source>
        <dbReference type="SAM" id="MobiDB-lite"/>
    </source>
</evidence>
<sequence>MKLSYNFIIQCLFIISFCLFITSAKSQELFFNYTENTTDTKFPQNAPNIVNIRTYDDGTALVHIIRDGIQQADCLGHSLEPILRIRIIQLNGSVIEVNKNLDMDPLNYCLFTNINGILVNPIVIYPLQQPYILINYYKAKNSSDIQTYEEWGQVIDWNGKILSNISFGPSYFDSQGVLTPVSKIQLNINKRLGFLRYAAIDNGTSQWIEFQQYLVDNYGNLTMLTNENFTLPNFTSIQVATISTVNSGYGIFYAICTNNENELLSIKCMLNAKFVSYNETSSERVAVLYELSRNVNISGLYCDLVSVGLGHVCTLVIDSSSTPTTSSTANNLTNQLSNNTSFIRINFLSSGSVLASNIISNILPSLANVSMTTVDWRMKAMPFGGYILDNSAHKTSVYNISNYNVSNYNISAYNNSAYNNSAHNVSAYNISAYNISDNSAYNITAYNITTYNISSYNISNLNYHFIFAYDENNIQINLVQPGPFITNIFGVNDIMRNNNTFLLASPYTNDQNSSWSLSKIELPNVLKTLDHGYGNFWIDQTTPPINATVDLSTTTLSITFYNPVSLSYDSLDSYITVYKASDYQIRQKVSPTMYKFCRISRDGKQLFITIIGSTFNQYGQYYVEMDNNFIKSKNYEEPLTGIAAGLWNLNSTYKSNISDNTAITGSVSLTSNGTENFLSHPNRSEYFKNLLDEISVKLPVRRDRLSTNEKFQYINYGTSNPQIIFSIRVNSQNSSTETPTQKVVSDLETMIIYKETTTFSNNLTNDFDDTYGFIVKMSLWDEYGIYIGVSILILLLIEILYVKCEQNKQNEQNELNDESNDEPTVQKQSNIFLRTQQNLKNLILIWVKREDLPKAREIAHTISGYILIAINLVFTAYFVFINSIDEPEFIWPSKIIWCIPIVINLLTITGIVLKKLFNKLINKLGNIKIFNKMFVLQNDLEKGKTRSVDSVNPAQDEGSASSDDTRINTIIEISEKTVKNLFSEILEIGKDNKIQDEFSKINIKDVIKNERISDIWKELSSKMDDNEQLFDVIKKEIEIILANEISYMCFLKKIKDEFMKEELLKDIPLDEISNEIFKSFKSKIHDQIREHSKKLFEQSIKKQPESITEIFDLVDTILLIIQTISDAIQKNSHSIISKITTKLKTVLSNIDISLDESQKKVLHDKLKIILIKNADKNKLKNIATNLKKDLQGKINISPKEHKDLRKDVLHKLYSEEKNTTAMSLFGFFVILDSESLVILDDQTEKFIKHYKKFALVRAFIDIFIKSIPLIIVMAYYASSVIIYGFIPLMALIISCFKCILSIILIVNFKTWLETEKFDTEETIDEPSQDDPGKSTYQNDSGKSTSQNDLENNTIEENS</sequence>
<evidence type="ECO:0000256" key="3">
    <source>
        <dbReference type="SAM" id="SignalP"/>
    </source>
</evidence>
<feature type="chain" id="PRO_5034180223" evidence="3">
    <location>
        <begin position="27"/>
        <end position="1358"/>
    </location>
</feature>
<keyword evidence="2" id="KW-1133">Transmembrane helix</keyword>
<feature type="signal peptide" evidence="3">
    <location>
        <begin position="1"/>
        <end position="26"/>
    </location>
</feature>
<gene>
    <name evidence="4" type="ORF">F8M41_005346</name>
</gene>
<organism evidence="4 5">
    <name type="scientific">Gigaspora margarita</name>
    <dbReference type="NCBI Taxonomy" id="4874"/>
    <lineage>
        <taxon>Eukaryota</taxon>
        <taxon>Fungi</taxon>
        <taxon>Fungi incertae sedis</taxon>
        <taxon>Mucoromycota</taxon>
        <taxon>Glomeromycotina</taxon>
        <taxon>Glomeromycetes</taxon>
        <taxon>Diversisporales</taxon>
        <taxon>Gigasporaceae</taxon>
        <taxon>Gigaspora</taxon>
    </lineage>
</organism>
<keyword evidence="2" id="KW-0472">Membrane</keyword>
<feature type="transmembrane region" description="Helical" evidence="2">
    <location>
        <begin position="1282"/>
        <end position="1306"/>
    </location>
</feature>
<proteinExistence type="predicted"/>
<name>A0A8H3XBB2_GIGMA</name>
<dbReference type="Proteomes" id="UP000439903">
    <property type="component" value="Unassembled WGS sequence"/>
</dbReference>
<comment type="caution">
    <text evidence="4">The sequence shown here is derived from an EMBL/GenBank/DDBJ whole genome shotgun (WGS) entry which is preliminary data.</text>
</comment>
<keyword evidence="2" id="KW-0812">Transmembrane</keyword>
<reference evidence="4 5" key="1">
    <citation type="journal article" date="2019" name="Environ. Microbiol.">
        <title>At the nexus of three kingdoms: the genome of the mycorrhizal fungus Gigaspora margarita provides insights into plant, endobacterial and fungal interactions.</title>
        <authorList>
            <person name="Venice F."/>
            <person name="Ghignone S."/>
            <person name="Salvioli di Fossalunga A."/>
            <person name="Amselem J."/>
            <person name="Novero M."/>
            <person name="Xianan X."/>
            <person name="Sedzielewska Toro K."/>
            <person name="Morin E."/>
            <person name="Lipzen A."/>
            <person name="Grigoriev I.V."/>
            <person name="Henrissat B."/>
            <person name="Martin F.M."/>
            <person name="Bonfante P."/>
        </authorList>
    </citation>
    <scope>NUCLEOTIDE SEQUENCE [LARGE SCALE GENOMIC DNA]</scope>
    <source>
        <strain evidence="4 5">BEG34</strain>
    </source>
</reference>
<evidence type="ECO:0000256" key="2">
    <source>
        <dbReference type="SAM" id="Phobius"/>
    </source>
</evidence>
<keyword evidence="3" id="KW-0732">Signal</keyword>
<feature type="transmembrane region" description="Helical" evidence="2">
    <location>
        <begin position="894"/>
        <end position="913"/>
    </location>
</feature>
<accession>A0A8H3XBB2</accession>
<feature type="transmembrane region" description="Helical" evidence="2">
    <location>
        <begin position="783"/>
        <end position="802"/>
    </location>
</feature>
<feature type="region of interest" description="Disordered" evidence="1">
    <location>
        <begin position="1319"/>
        <end position="1358"/>
    </location>
</feature>
<feature type="transmembrane region" description="Helical" evidence="2">
    <location>
        <begin position="1254"/>
        <end position="1276"/>
    </location>
</feature>
<keyword evidence="5" id="KW-1185">Reference proteome</keyword>
<evidence type="ECO:0000313" key="5">
    <source>
        <dbReference type="Proteomes" id="UP000439903"/>
    </source>
</evidence>
<dbReference type="OrthoDB" id="2403269at2759"/>
<protein>
    <submittedName>
        <fullName evidence="4">Uncharacterized protein</fullName>
    </submittedName>
</protein>
<feature type="compositionally biased region" description="Polar residues" evidence="1">
    <location>
        <begin position="1334"/>
        <end position="1358"/>
    </location>
</feature>
<feature type="transmembrane region" description="Helical" evidence="2">
    <location>
        <begin position="858"/>
        <end position="882"/>
    </location>
</feature>
<evidence type="ECO:0000313" key="4">
    <source>
        <dbReference type="EMBL" id="KAF0432007.1"/>
    </source>
</evidence>